<comment type="caution">
    <text evidence="8">The sequence shown here is derived from an EMBL/GenBank/DDBJ whole genome shotgun (WGS) entry which is preliminary data.</text>
</comment>
<dbReference type="CDD" id="cd02869">
    <property type="entry name" value="PseudoU_synth_RluA_like"/>
    <property type="match status" value="1"/>
</dbReference>
<feature type="active site" evidence="4">
    <location>
        <position position="157"/>
    </location>
</feature>
<dbReference type="EMBL" id="MCRJ01000009">
    <property type="protein sequence ID" value="ODN72010.1"/>
    <property type="molecule type" value="Genomic_DNA"/>
</dbReference>
<evidence type="ECO:0000256" key="2">
    <source>
        <dbReference type="ARBA" id="ARBA00023235"/>
    </source>
</evidence>
<dbReference type="InterPro" id="IPR036986">
    <property type="entry name" value="S4_RNA-bd_sf"/>
</dbReference>
<name>A0A1E3H6R2_9HYPH</name>
<dbReference type="CDD" id="cd00165">
    <property type="entry name" value="S4"/>
    <property type="match status" value="1"/>
</dbReference>
<evidence type="ECO:0000256" key="4">
    <source>
        <dbReference type="PIRSR" id="PIRSR606225-1"/>
    </source>
</evidence>
<reference evidence="8 9" key="1">
    <citation type="submission" date="2016-07" db="EMBL/GenBank/DDBJ databases">
        <title>Draft Genome Sequence of Methylobrevis pamukkalensis PK2.</title>
        <authorList>
            <person name="Vasilenko O.V."/>
            <person name="Doronina N.V."/>
            <person name="Shmareva M.N."/>
            <person name="Tarlachkov S.V."/>
            <person name="Mustakhimov I."/>
            <person name="Trotsenko Y.A."/>
        </authorList>
    </citation>
    <scope>NUCLEOTIDE SEQUENCE [LARGE SCALE GENOMIC DNA]</scope>
    <source>
        <strain evidence="8 9">PK2</strain>
    </source>
</reference>
<comment type="catalytic activity">
    <reaction evidence="3">
        <text>uridine(1911/1915/1917) in 23S rRNA = pseudouridine(1911/1915/1917) in 23S rRNA</text>
        <dbReference type="Rhea" id="RHEA:42524"/>
        <dbReference type="Rhea" id="RHEA-COMP:10097"/>
        <dbReference type="Rhea" id="RHEA-COMP:10098"/>
        <dbReference type="ChEBI" id="CHEBI:65314"/>
        <dbReference type="ChEBI" id="CHEBI:65315"/>
        <dbReference type="EC" id="5.4.99.23"/>
    </reaction>
</comment>
<gene>
    <name evidence="8" type="primary">rluC</name>
    <name evidence="8" type="ORF">A6302_00635</name>
</gene>
<evidence type="ECO:0000256" key="5">
    <source>
        <dbReference type="PROSITE-ProRule" id="PRU00182"/>
    </source>
</evidence>
<evidence type="ECO:0000313" key="8">
    <source>
        <dbReference type="EMBL" id="ODN72010.1"/>
    </source>
</evidence>
<dbReference type="PANTHER" id="PTHR21600">
    <property type="entry name" value="MITOCHONDRIAL RNA PSEUDOURIDINE SYNTHASE"/>
    <property type="match status" value="1"/>
</dbReference>
<dbReference type="InterPro" id="IPR006224">
    <property type="entry name" value="PsdUridine_synth_RluA-like_CS"/>
</dbReference>
<dbReference type="AlphaFoldDB" id="A0A1E3H6R2"/>
<keyword evidence="2 6" id="KW-0413">Isomerase</keyword>
<dbReference type="InterPro" id="IPR006145">
    <property type="entry name" value="PsdUridine_synth_RsuA/RluA"/>
</dbReference>
<dbReference type="InterPro" id="IPR006225">
    <property type="entry name" value="PsdUridine_synth_RluC/D"/>
</dbReference>
<dbReference type="Proteomes" id="UP000094622">
    <property type="component" value="Unassembled WGS sequence"/>
</dbReference>
<dbReference type="EC" id="5.4.99.-" evidence="6"/>
<dbReference type="InterPro" id="IPR050188">
    <property type="entry name" value="RluA_PseudoU_synthase"/>
</dbReference>
<evidence type="ECO:0000313" key="9">
    <source>
        <dbReference type="Proteomes" id="UP000094622"/>
    </source>
</evidence>
<dbReference type="PANTHER" id="PTHR21600:SF44">
    <property type="entry name" value="RIBOSOMAL LARGE SUBUNIT PSEUDOURIDINE SYNTHASE D"/>
    <property type="match status" value="1"/>
</dbReference>
<evidence type="ECO:0000256" key="6">
    <source>
        <dbReference type="RuleBase" id="RU362028"/>
    </source>
</evidence>
<comment type="catalytic activity">
    <reaction evidence="6">
        <text>a uridine in RNA = a pseudouridine in RNA</text>
        <dbReference type="Rhea" id="RHEA:48348"/>
        <dbReference type="Rhea" id="RHEA-COMP:12068"/>
        <dbReference type="Rhea" id="RHEA-COMP:12069"/>
        <dbReference type="ChEBI" id="CHEBI:65314"/>
        <dbReference type="ChEBI" id="CHEBI:65315"/>
    </reaction>
</comment>
<comment type="function">
    <text evidence="6">Responsible for synthesis of pseudouridine from uracil.</text>
</comment>
<protein>
    <recommendedName>
        <fullName evidence="6">Pseudouridine synthase</fullName>
        <ecNumber evidence="6">5.4.99.-</ecNumber>
    </recommendedName>
</protein>
<dbReference type="Gene3D" id="3.10.290.10">
    <property type="entry name" value="RNA-binding S4 domain"/>
    <property type="match status" value="1"/>
</dbReference>
<feature type="domain" description="Pseudouridine synthase RsuA/RluA-like" evidence="7">
    <location>
        <begin position="113"/>
        <end position="267"/>
    </location>
</feature>
<evidence type="ECO:0000256" key="1">
    <source>
        <dbReference type="ARBA" id="ARBA00010876"/>
    </source>
</evidence>
<dbReference type="Pfam" id="PF00849">
    <property type="entry name" value="PseudoU_synth_2"/>
    <property type="match status" value="1"/>
</dbReference>
<keyword evidence="5" id="KW-0694">RNA-binding</keyword>
<evidence type="ECO:0000259" key="7">
    <source>
        <dbReference type="Pfam" id="PF00849"/>
    </source>
</evidence>
<evidence type="ECO:0000256" key="3">
    <source>
        <dbReference type="ARBA" id="ARBA00036882"/>
    </source>
</evidence>
<comment type="similarity">
    <text evidence="1 6">Belongs to the pseudouridine synthase RluA family.</text>
</comment>
<sequence length="346" mass="38434">MSAPSMKVEMVTVGKDEAGMRLDRWFKEHYPGLGFGHLQKLLRSGQVRVDGGRVKADSRVQPGQVVRVPPLHAGDGAPVAFDASGAPMARPKQTPSADEEQYLRQLLLYEDEHVFVFNKPAGLAVQGGSGMTRHIDGMLEAFRDRKGVKPRLVHRLDRETSGCLLVARSRLAAATLARTFQTRSARKIYWALVYGALKPKQGKISSYLKKEATPDGETMRIARHGEKDAQHAVTYYSTVEAVAQKFTWVTMKPVTGRTHQLRVHMQSIGHPIIGDPRYFNIENWEFPGGIQNRLHLLARRLTIPHPAGDGVIDVTAPLPPHMIQSWNSFGLDVEQPGKGDPSFPED</sequence>
<dbReference type="InterPro" id="IPR020103">
    <property type="entry name" value="PsdUridine_synth_cat_dom_sf"/>
</dbReference>
<dbReference type="PROSITE" id="PS01129">
    <property type="entry name" value="PSI_RLU"/>
    <property type="match status" value="1"/>
</dbReference>
<dbReference type="GO" id="GO:0000455">
    <property type="term" value="P:enzyme-directed rRNA pseudouridine synthesis"/>
    <property type="evidence" value="ECO:0007669"/>
    <property type="project" value="TreeGrafter"/>
</dbReference>
<keyword evidence="9" id="KW-1185">Reference proteome</keyword>
<dbReference type="RefSeq" id="WP_069305769.1">
    <property type="nucleotide sequence ID" value="NZ_MCRJ01000009.1"/>
</dbReference>
<dbReference type="PATRIC" id="fig|1439726.3.peg.670"/>
<dbReference type="GO" id="GO:0003723">
    <property type="term" value="F:RNA binding"/>
    <property type="evidence" value="ECO:0007669"/>
    <property type="project" value="UniProtKB-KW"/>
</dbReference>
<dbReference type="GO" id="GO:0160140">
    <property type="term" value="F:23S rRNA pseudouridine(1911/1915/1917) synthase activity"/>
    <property type="evidence" value="ECO:0007669"/>
    <property type="project" value="UniProtKB-EC"/>
</dbReference>
<dbReference type="PROSITE" id="PS50889">
    <property type="entry name" value="S4"/>
    <property type="match status" value="1"/>
</dbReference>
<dbReference type="SUPFAM" id="SSF55174">
    <property type="entry name" value="Alpha-L RNA-binding motif"/>
    <property type="match status" value="1"/>
</dbReference>
<dbReference type="NCBIfam" id="TIGR00005">
    <property type="entry name" value="rluA_subfam"/>
    <property type="match status" value="1"/>
</dbReference>
<dbReference type="Gene3D" id="3.30.2350.10">
    <property type="entry name" value="Pseudouridine synthase"/>
    <property type="match status" value="1"/>
</dbReference>
<accession>A0A1E3H6R2</accession>
<organism evidence="8 9">
    <name type="scientific">Methylobrevis pamukkalensis</name>
    <dbReference type="NCBI Taxonomy" id="1439726"/>
    <lineage>
        <taxon>Bacteria</taxon>
        <taxon>Pseudomonadati</taxon>
        <taxon>Pseudomonadota</taxon>
        <taxon>Alphaproteobacteria</taxon>
        <taxon>Hyphomicrobiales</taxon>
        <taxon>Pleomorphomonadaceae</taxon>
        <taxon>Methylobrevis</taxon>
    </lineage>
</organism>
<proteinExistence type="inferred from homology"/>
<dbReference type="SUPFAM" id="SSF55120">
    <property type="entry name" value="Pseudouridine synthase"/>
    <property type="match status" value="1"/>
</dbReference>